<evidence type="ECO:0000313" key="2">
    <source>
        <dbReference type="Proteomes" id="UP001148737"/>
    </source>
</evidence>
<accession>A0ACC1R7B9</accession>
<name>A0ACC1R7B9_9HYPO</name>
<gene>
    <name evidence="1" type="ORF">NLG97_g233</name>
</gene>
<keyword evidence="2" id="KW-1185">Reference proteome</keyword>
<comment type="caution">
    <text evidence="1">The sequence shown here is derived from an EMBL/GenBank/DDBJ whole genome shotgun (WGS) entry which is preliminary data.</text>
</comment>
<evidence type="ECO:0000313" key="1">
    <source>
        <dbReference type="EMBL" id="KAJ3499561.1"/>
    </source>
</evidence>
<dbReference type="EMBL" id="JANAKD010000007">
    <property type="protein sequence ID" value="KAJ3499561.1"/>
    <property type="molecule type" value="Genomic_DNA"/>
</dbReference>
<reference evidence="1" key="1">
    <citation type="submission" date="2022-07" db="EMBL/GenBank/DDBJ databases">
        <title>Genome Sequence of Lecanicillium saksenae.</title>
        <authorList>
            <person name="Buettner E."/>
        </authorList>
    </citation>
    <scope>NUCLEOTIDE SEQUENCE</scope>
    <source>
        <strain evidence="1">VT-O1</strain>
    </source>
</reference>
<organism evidence="1 2">
    <name type="scientific">Lecanicillium saksenae</name>
    <dbReference type="NCBI Taxonomy" id="468837"/>
    <lineage>
        <taxon>Eukaryota</taxon>
        <taxon>Fungi</taxon>
        <taxon>Dikarya</taxon>
        <taxon>Ascomycota</taxon>
        <taxon>Pezizomycotina</taxon>
        <taxon>Sordariomycetes</taxon>
        <taxon>Hypocreomycetidae</taxon>
        <taxon>Hypocreales</taxon>
        <taxon>Cordycipitaceae</taxon>
        <taxon>Lecanicillium</taxon>
    </lineage>
</organism>
<sequence length="599" mass="67348">MIPVEPFLNVLLSHYFLYVHPLYPIIDEEQFWLMYKRKCGTNTCMSLLGFQAMMFVSCSYVPLVEVQKYGARSILDMRNSFFQRAKLLFDFGVEDDPLRLAQAAALLTHQSTDTDYSTNSTWLAVAIQHARTAQSHLYDSHLAETPYKRSDLKRLWWSLAIRDRMLAVGMRRPLQIPPSMFNFASREPLLAQDLSGETFTSSVYGPAAKTALFRIVTNVCLLVVAVTKLVQMVYPADSTMQGKKEIMLFLSEMAEVRDDLNCWKSTAMQLSSRDMQAHKSIPLYNRLVYLYYETARLTLCHHAPSWLYQSPAQEDQSELIETMTAIHDIMQEFHADSTVEQVPLSVLSHTALPQMVVTFGRRLALAAARHIDKDKMLNIYEELNRQCKLRFGISHISKWAAKSLQLLPSSAEAPTAESSTSGSFSETPLHGVDQPRLLYSHPKLYYQLAVFIDSSLSGGKSCFSEKAPMVMRSPRSISGHFEFVPDPLQTVAVWPYLPQPSLSSSPIPHASNTASHIRSDYKIGQVVITMTDKLEHTGSLRPEGAVGGNVGSDPRIDILEIFLDVENTAEKNSDTEHDEESVNAAGTETIWDQIGLFGA</sequence>
<protein>
    <submittedName>
        <fullName evidence="1">Uncharacterized protein</fullName>
    </submittedName>
</protein>
<dbReference type="Proteomes" id="UP001148737">
    <property type="component" value="Unassembled WGS sequence"/>
</dbReference>
<proteinExistence type="predicted"/>